<protein>
    <submittedName>
        <fullName evidence="1">Uncharacterized protein</fullName>
    </submittedName>
</protein>
<name>A0A9D4AL72_9ROSI</name>
<organism evidence="1 2">
    <name type="scientific">Gossypium stocksii</name>
    <dbReference type="NCBI Taxonomy" id="47602"/>
    <lineage>
        <taxon>Eukaryota</taxon>
        <taxon>Viridiplantae</taxon>
        <taxon>Streptophyta</taxon>
        <taxon>Embryophyta</taxon>
        <taxon>Tracheophyta</taxon>
        <taxon>Spermatophyta</taxon>
        <taxon>Magnoliopsida</taxon>
        <taxon>eudicotyledons</taxon>
        <taxon>Gunneridae</taxon>
        <taxon>Pentapetalae</taxon>
        <taxon>rosids</taxon>
        <taxon>malvids</taxon>
        <taxon>Malvales</taxon>
        <taxon>Malvaceae</taxon>
        <taxon>Malvoideae</taxon>
        <taxon>Gossypium</taxon>
    </lineage>
</organism>
<dbReference type="Proteomes" id="UP000828251">
    <property type="component" value="Unassembled WGS sequence"/>
</dbReference>
<accession>A0A9D4AL72</accession>
<dbReference type="AlphaFoldDB" id="A0A9D4AL72"/>
<evidence type="ECO:0000313" key="1">
    <source>
        <dbReference type="EMBL" id="KAH1129871.1"/>
    </source>
</evidence>
<sequence>MALFWGYVRRRDNAIKKCLQKNFTMPMPAFPTFPKELLSDPKDANQDKVEVVMTDTTTHPATTK</sequence>
<evidence type="ECO:0000313" key="2">
    <source>
        <dbReference type="Proteomes" id="UP000828251"/>
    </source>
</evidence>
<gene>
    <name evidence="1" type="ORF">J1N35_001249</name>
</gene>
<reference evidence="1 2" key="1">
    <citation type="journal article" date="2021" name="Plant Biotechnol. J.">
        <title>Multi-omics assisted identification of the key and species-specific regulatory components of drought-tolerant mechanisms in Gossypium stocksii.</title>
        <authorList>
            <person name="Yu D."/>
            <person name="Ke L."/>
            <person name="Zhang D."/>
            <person name="Wu Y."/>
            <person name="Sun Y."/>
            <person name="Mei J."/>
            <person name="Sun J."/>
            <person name="Sun Y."/>
        </authorList>
    </citation>
    <scope>NUCLEOTIDE SEQUENCE [LARGE SCALE GENOMIC DNA]</scope>
    <source>
        <strain evidence="2">cv. E1</strain>
        <tissue evidence="1">Leaf</tissue>
    </source>
</reference>
<comment type="caution">
    <text evidence="1">The sequence shown here is derived from an EMBL/GenBank/DDBJ whole genome shotgun (WGS) entry which is preliminary data.</text>
</comment>
<keyword evidence="2" id="KW-1185">Reference proteome</keyword>
<proteinExistence type="predicted"/>
<dbReference type="EMBL" id="JAIQCV010000001">
    <property type="protein sequence ID" value="KAH1129871.1"/>
    <property type="molecule type" value="Genomic_DNA"/>
</dbReference>